<gene>
    <name evidence="1" type="ORF">ILUMI_24370</name>
</gene>
<dbReference type="InterPro" id="IPR008042">
    <property type="entry name" value="Retrotrans_Pao"/>
</dbReference>
<comment type="caution">
    <text evidence="1">The sequence shown here is derived from an EMBL/GenBank/DDBJ whole genome shotgun (WGS) entry which is preliminary data.</text>
</comment>
<name>A0A8K0C779_IGNLU</name>
<keyword evidence="2" id="KW-1185">Reference proteome</keyword>
<evidence type="ECO:0000313" key="1">
    <source>
        <dbReference type="EMBL" id="KAF2881814.1"/>
    </source>
</evidence>
<reference evidence="1" key="1">
    <citation type="submission" date="2019-08" db="EMBL/GenBank/DDBJ databases">
        <title>The genome of the North American firefly Photinus pyralis.</title>
        <authorList>
            <consortium name="Photinus pyralis genome working group"/>
            <person name="Fallon T.R."/>
            <person name="Sander Lower S.E."/>
            <person name="Weng J.-K."/>
        </authorList>
    </citation>
    <scope>NUCLEOTIDE SEQUENCE</scope>
    <source>
        <strain evidence="1">TRF0915ILg1</strain>
        <tissue evidence="1">Whole body</tissue>
    </source>
</reference>
<dbReference type="AlphaFoldDB" id="A0A8K0C779"/>
<organism evidence="1 2">
    <name type="scientific">Ignelater luminosus</name>
    <name type="common">Cucubano</name>
    <name type="synonym">Pyrophorus luminosus</name>
    <dbReference type="NCBI Taxonomy" id="2038154"/>
    <lineage>
        <taxon>Eukaryota</taxon>
        <taxon>Metazoa</taxon>
        <taxon>Ecdysozoa</taxon>
        <taxon>Arthropoda</taxon>
        <taxon>Hexapoda</taxon>
        <taxon>Insecta</taxon>
        <taxon>Pterygota</taxon>
        <taxon>Neoptera</taxon>
        <taxon>Endopterygota</taxon>
        <taxon>Coleoptera</taxon>
        <taxon>Polyphaga</taxon>
        <taxon>Elateriformia</taxon>
        <taxon>Elateroidea</taxon>
        <taxon>Elateridae</taxon>
        <taxon>Agrypninae</taxon>
        <taxon>Pyrophorini</taxon>
        <taxon>Ignelater</taxon>
    </lineage>
</organism>
<protein>
    <submittedName>
        <fullName evidence="1">Uncharacterized protein</fullName>
    </submittedName>
</protein>
<dbReference type="Pfam" id="PF05380">
    <property type="entry name" value="Peptidase_A17"/>
    <property type="match status" value="1"/>
</dbReference>
<dbReference type="Proteomes" id="UP000801492">
    <property type="component" value="Unassembled WGS sequence"/>
</dbReference>
<sequence length="71" mass="7951">MESDDEYTRDDETRKRRPIVTFKILQNVLASKNAYGICVYLRSTDQSGTDTTHLLCTKSIGADCDSSFGIV</sequence>
<evidence type="ECO:0000313" key="2">
    <source>
        <dbReference type="Proteomes" id="UP000801492"/>
    </source>
</evidence>
<proteinExistence type="predicted"/>
<accession>A0A8K0C779</accession>
<dbReference type="EMBL" id="VTPC01090697">
    <property type="protein sequence ID" value="KAF2881814.1"/>
    <property type="molecule type" value="Genomic_DNA"/>
</dbReference>